<evidence type="ECO:0000256" key="1">
    <source>
        <dbReference type="SAM" id="MobiDB-lite"/>
    </source>
</evidence>
<dbReference type="AlphaFoldDB" id="A0A9P5CKN4"/>
<evidence type="ECO:0000313" key="2">
    <source>
        <dbReference type="EMBL" id="KAF3761151.1"/>
    </source>
</evidence>
<reference evidence="2" key="1">
    <citation type="journal article" date="2020" name="Phytopathology">
        <title>Genome sequence of the chestnut blight fungus Cryphonectria parasitica EP155: A fundamental resource for an archetypical invasive plant pathogen.</title>
        <authorList>
            <person name="Crouch J.A."/>
            <person name="Dawe A."/>
            <person name="Aerts A."/>
            <person name="Barry K."/>
            <person name="Churchill A.C.L."/>
            <person name="Grimwood J."/>
            <person name="Hillman B."/>
            <person name="Milgroom M.G."/>
            <person name="Pangilinan J."/>
            <person name="Smith M."/>
            <person name="Salamov A."/>
            <person name="Schmutz J."/>
            <person name="Yadav J."/>
            <person name="Grigoriev I.V."/>
            <person name="Nuss D."/>
        </authorList>
    </citation>
    <scope>NUCLEOTIDE SEQUENCE</scope>
    <source>
        <strain evidence="2">EP155</strain>
    </source>
</reference>
<evidence type="ECO:0000313" key="3">
    <source>
        <dbReference type="Proteomes" id="UP000803844"/>
    </source>
</evidence>
<accession>A0A9P5CKN4</accession>
<dbReference type="GeneID" id="63841479"/>
<sequence length="78" mass="8872">MAHHHHHNTRSTRTTTTTRRRGLFGRKKVHHQKRKPTIGDKIAGAMKKLKGSLTHNPAEKAAGTRRMRGTDGRGSHRY</sequence>
<dbReference type="RefSeq" id="XP_040772130.1">
    <property type="nucleotide sequence ID" value="XM_040924350.1"/>
</dbReference>
<dbReference type="EMBL" id="MU032352">
    <property type="protein sequence ID" value="KAF3761151.1"/>
    <property type="molecule type" value="Genomic_DNA"/>
</dbReference>
<feature type="region of interest" description="Disordered" evidence="1">
    <location>
        <begin position="1"/>
        <end position="78"/>
    </location>
</feature>
<comment type="caution">
    <text evidence="2">The sequence shown here is derived from an EMBL/GenBank/DDBJ whole genome shotgun (WGS) entry which is preliminary data.</text>
</comment>
<feature type="compositionally biased region" description="Basic residues" evidence="1">
    <location>
        <begin position="18"/>
        <end position="36"/>
    </location>
</feature>
<proteinExistence type="predicted"/>
<organism evidence="2 3">
    <name type="scientific">Cryphonectria parasitica (strain ATCC 38755 / EP155)</name>
    <dbReference type="NCBI Taxonomy" id="660469"/>
    <lineage>
        <taxon>Eukaryota</taxon>
        <taxon>Fungi</taxon>
        <taxon>Dikarya</taxon>
        <taxon>Ascomycota</taxon>
        <taxon>Pezizomycotina</taxon>
        <taxon>Sordariomycetes</taxon>
        <taxon>Sordariomycetidae</taxon>
        <taxon>Diaporthales</taxon>
        <taxon>Cryphonectriaceae</taxon>
        <taxon>Cryphonectria-Endothia species complex</taxon>
        <taxon>Cryphonectria</taxon>
    </lineage>
</organism>
<name>A0A9P5CKN4_CRYP1</name>
<feature type="compositionally biased region" description="Basic and acidic residues" evidence="1">
    <location>
        <begin position="68"/>
        <end position="78"/>
    </location>
</feature>
<dbReference type="Proteomes" id="UP000803844">
    <property type="component" value="Unassembled WGS sequence"/>
</dbReference>
<dbReference type="OrthoDB" id="5426707at2759"/>
<feature type="compositionally biased region" description="Basic residues" evidence="1">
    <location>
        <begin position="1"/>
        <end position="10"/>
    </location>
</feature>
<keyword evidence="3" id="KW-1185">Reference proteome</keyword>
<protein>
    <submittedName>
        <fullName evidence="2">Uncharacterized protein</fullName>
    </submittedName>
</protein>
<gene>
    <name evidence="2" type="ORF">M406DRAFT_48035</name>
</gene>